<dbReference type="NCBIfam" id="NF045480">
    <property type="entry name" value="FdxA_Actino"/>
    <property type="match status" value="1"/>
</dbReference>
<evidence type="ECO:0000256" key="2">
    <source>
        <dbReference type="ARBA" id="ARBA00001966"/>
    </source>
</evidence>
<protein>
    <recommendedName>
        <fullName evidence="4 12">Ferredoxin</fullName>
    </recommendedName>
</protein>
<keyword evidence="15" id="KW-1185">Reference proteome</keyword>
<dbReference type="PRINTS" id="PR00354">
    <property type="entry name" value="7FE8SFRDOXIN"/>
</dbReference>
<dbReference type="PROSITE" id="PS51379">
    <property type="entry name" value="4FE4S_FER_2"/>
    <property type="match status" value="2"/>
</dbReference>
<evidence type="ECO:0000256" key="3">
    <source>
        <dbReference type="ARBA" id="ARBA00003532"/>
    </source>
</evidence>
<dbReference type="SUPFAM" id="SSF54862">
    <property type="entry name" value="4Fe-4S ferredoxins"/>
    <property type="match status" value="1"/>
</dbReference>
<dbReference type="GO" id="GO:0046872">
    <property type="term" value="F:metal ion binding"/>
    <property type="evidence" value="ECO:0007669"/>
    <property type="project" value="UniProtKB-UniRule"/>
</dbReference>
<evidence type="ECO:0000313" key="14">
    <source>
        <dbReference type="EMBL" id="NML42318.1"/>
    </source>
</evidence>
<feature type="domain" description="4Fe-4S ferredoxin-type" evidence="13">
    <location>
        <begin position="31"/>
        <end position="60"/>
    </location>
</feature>
<comment type="caution">
    <text evidence="14">The sequence shown here is derived from an EMBL/GenBank/DDBJ whole genome shotgun (WGS) entry which is preliminary data.</text>
</comment>
<evidence type="ECO:0000256" key="10">
    <source>
        <dbReference type="ARBA" id="ARBA00023004"/>
    </source>
</evidence>
<dbReference type="InterPro" id="IPR054830">
    <property type="entry name" value="FdxA_Actino"/>
</dbReference>
<evidence type="ECO:0000256" key="12">
    <source>
        <dbReference type="RuleBase" id="RU365098"/>
    </source>
</evidence>
<dbReference type="Pfam" id="PF12838">
    <property type="entry name" value="Fer4_7"/>
    <property type="match status" value="1"/>
</dbReference>
<comment type="cofactor">
    <cofactor evidence="2 12">
        <name>[4Fe-4S] cluster</name>
        <dbReference type="ChEBI" id="CHEBI:49883"/>
    </cofactor>
</comment>
<dbReference type="InterPro" id="IPR017900">
    <property type="entry name" value="4Fe4S_Fe_S_CS"/>
</dbReference>
<feature type="domain" description="4Fe-4S ferredoxin-type" evidence="13">
    <location>
        <begin position="1"/>
        <end position="30"/>
    </location>
</feature>
<evidence type="ECO:0000256" key="8">
    <source>
        <dbReference type="ARBA" id="ARBA00022737"/>
    </source>
</evidence>
<evidence type="ECO:0000256" key="7">
    <source>
        <dbReference type="ARBA" id="ARBA00022723"/>
    </source>
</evidence>
<keyword evidence="6 12" id="KW-0004">4Fe-4S</keyword>
<comment type="function">
    <text evidence="3 12">Ferredoxins are iron-sulfur proteins that transfer electrons in a wide variety of metabolic reactions.</text>
</comment>
<gene>
    <name evidence="14" type="ORF">HHL11_01060</name>
</gene>
<name>A0A848H3G1_9BURK</name>
<keyword evidence="9 12" id="KW-0249">Electron transport</keyword>
<evidence type="ECO:0000256" key="1">
    <source>
        <dbReference type="ARBA" id="ARBA00001927"/>
    </source>
</evidence>
<dbReference type="PANTHER" id="PTHR42859:SF2">
    <property type="entry name" value="FERREDOXIN"/>
    <property type="match status" value="1"/>
</dbReference>
<organism evidence="14 15">
    <name type="scientific">Ramlibacter agri</name>
    <dbReference type="NCBI Taxonomy" id="2728837"/>
    <lineage>
        <taxon>Bacteria</taxon>
        <taxon>Pseudomonadati</taxon>
        <taxon>Pseudomonadota</taxon>
        <taxon>Betaproteobacteria</taxon>
        <taxon>Burkholderiales</taxon>
        <taxon>Comamonadaceae</taxon>
        <taxon>Ramlibacter</taxon>
    </lineage>
</organism>
<evidence type="ECO:0000256" key="9">
    <source>
        <dbReference type="ARBA" id="ARBA00022982"/>
    </source>
</evidence>
<dbReference type="PANTHER" id="PTHR42859">
    <property type="entry name" value="OXIDOREDUCTASE"/>
    <property type="match status" value="1"/>
</dbReference>
<dbReference type="InterPro" id="IPR050294">
    <property type="entry name" value="RnfB_subfamily"/>
</dbReference>
<evidence type="ECO:0000313" key="15">
    <source>
        <dbReference type="Proteomes" id="UP000541185"/>
    </source>
</evidence>
<dbReference type="Proteomes" id="UP000541185">
    <property type="component" value="Unassembled WGS sequence"/>
</dbReference>
<keyword evidence="11 12" id="KW-0411">Iron-sulfur</keyword>
<keyword evidence="8" id="KW-0677">Repeat</keyword>
<keyword evidence="5 12" id="KW-0813">Transport</keyword>
<evidence type="ECO:0000259" key="13">
    <source>
        <dbReference type="PROSITE" id="PS51379"/>
    </source>
</evidence>
<dbReference type="GO" id="GO:0051539">
    <property type="term" value="F:4 iron, 4 sulfur cluster binding"/>
    <property type="evidence" value="ECO:0007669"/>
    <property type="project" value="UniProtKB-UniRule"/>
</dbReference>
<accession>A0A848H3G1</accession>
<dbReference type="EMBL" id="JABBFX010000001">
    <property type="protein sequence ID" value="NML42318.1"/>
    <property type="molecule type" value="Genomic_DNA"/>
</dbReference>
<dbReference type="RefSeq" id="WP_169416534.1">
    <property type="nucleotide sequence ID" value="NZ_JABBFX010000001.1"/>
</dbReference>
<proteinExistence type="predicted"/>
<evidence type="ECO:0000256" key="5">
    <source>
        <dbReference type="ARBA" id="ARBA00022448"/>
    </source>
</evidence>
<keyword evidence="10 12" id="KW-0408">Iron</keyword>
<dbReference type="InterPro" id="IPR000813">
    <property type="entry name" value="7Fe_ferredoxin"/>
</dbReference>
<dbReference type="Gene3D" id="3.30.70.20">
    <property type="match status" value="1"/>
</dbReference>
<reference evidence="14 15" key="1">
    <citation type="submission" date="2020-04" db="EMBL/GenBank/DDBJ databases">
        <title>Ramlibacter sp. G-1-2-2 isolated from soil.</title>
        <authorList>
            <person name="Dahal R.H."/>
        </authorList>
    </citation>
    <scope>NUCLEOTIDE SEQUENCE [LARGE SCALE GENOMIC DNA]</scope>
    <source>
        <strain evidence="14 15">G-1-2-2</strain>
    </source>
</reference>
<evidence type="ECO:0000256" key="6">
    <source>
        <dbReference type="ARBA" id="ARBA00022485"/>
    </source>
</evidence>
<dbReference type="PROSITE" id="PS00198">
    <property type="entry name" value="4FE4S_FER_1"/>
    <property type="match status" value="1"/>
</dbReference>
<dbReference type="InterPro" id="IPR017896">
    <property type="entry name" value="4Fe4S_Fe-S-bd"/>
</dbReference>
<evidence type="ECO:0000256" key="4">
    <source>
        <dbReference type="ARBA" id="ARBA00013529"/>
    </source>
</evidence>
<dbReference type="GO" id="GO:0009055">
    <property type="term" value="F:electron transfer activity"/>
    <property type="evidence" value="ECO:0007669"/>
    <property type="project" value="UniProtKB-UniRule"/>
</dbReference>
<sequence length="112" mass="11890">MAYVVTSACIDCKDGACVQACPVDSIYEGKRTMYIHPDECIDCGVCVSFCPPQAIFEDLRLPESERHFLAVNREFFEPAVSGLGSPGGAGDVGPVPCDHPVVAAQPPCMPVS</sequence>
<evidence type="ECO:0000256" key="11">
    <source>
        <dbReference type="ARBA" id="ARBA00023014"/>
    </source>
</evidence>
<comment type="cofactor">
    <cofactor evidence="1">
        <name>[3Fe-4S] cluster</name>
        <dbReference type="ChEBI" id="CHEBI:21137"/>
    </cofactor>
</comment>
<dbReference type="AlphaFoldDB" id="A0A848H3G1"/>
<keyword evidence="7 12" id="KW-0479">Metal-binding</keyword>